<dbReference type="Pfam" id="PF22817">
    <property type="entry name" value="ApeP-like"/>
    <property type="match status" value="1"/>
</dbReference>
<evidence type="ECO:0000313" key="2">
    <source>
        <dbReference type="Proteomes" id="UP000070531"/>
    </source>
</evidence>
<dbReference type="PATRIC" id="fig|419005.5.peg.1132"/>
<sequence>MIYFDVNNPLEQDLRKIDVHELLPQQEPFVMIGSLIHFDKRVTITETEVKAGNIFVDNGCFSASGLMENIAQSCAARIGYVNKYILKKSVQLGFIGAVRNFDIISLPKIGDVITTKVEIKEEVFGMTLANAIIKSNDKILATTDIKIAVKGMETEK</sequence>
<dbReference type="RefSeq" id="WP_060932969.1">
    <property type="nucleotide sequence ID" value="NZ_KQ960510.1"/>
</dbReference>
<protein>
    <recommendedName>
        <fullName evidence="3">FabA-like domain protein</fullName>
    </recommendedName>
</protein>
<reference evidence="1 2" key="1">
    <citation type="submission" date="2016-01" db="EMBL/GenBank/DDBJ databases">
        <authorList>
            <person name="Oliw E.H."/>
        </authorList>
    </citation>
    <scope>NUCLEOTIDE SEQUENCE [LARGE SCALE GENOMIC DNA]</scope>
    <source>
        <strain evidence="1 2">DNF00307</strain>
    </source>
</reference>
<gene>
    <name evidence="1" type="ORF">HMPREF1860_01127</name>
</gene>
<dbReference type="AlphaFoldDB" id="A0A134BDQ8"/>
<dbReference type="InterPro" id="IPR029069">
    <property type="entry name" value="HotDog_dom_sf"/>
</dbReference>
<evidence type="ECO:0000313" key="1">
    <source>
        <dbReference type="EMBL" id="KXB78084.1"/>
    </source>
</evidence>
<dbReference type="Gene3D" id="3.10.129.10">
    <property type="entry name" value="Hotdog Thioesterase"/>
    <property type="match status" value="1"/>
</dbReference>
<evidence type="ECO:0008006" key="3">
    <source>
        <dbReference type="Google" id="ProtNLM"/>
    </source>
</evidence>
<dbReference type="SUPFAM" id="SSF54637">
    <property type="entry name" value="Thioesterase/thiol ester dehydrase-isomerase"/>
    <property type="match status" value="1"/>
</dbReference>
<organism evidence="1">
    <name type="scientific">Prevotella amnii</name>
    <dbReference type="NCBI Taxonomy" id="419005"/>
    <lineage>
        <taxon>Bacteria</taxon>
        <taxon>Pseudomonadati</taxon>
        <taxon>Bacteroidota</taxon>
        <taxon>Bacteroidia</taxon>
        <taxon>Bacteroidales</taxon>
        <taxon>Prevotellaceae</taxon>
        <taxon>Prevotella</taxon>
    </lineage>
</organism>
<name>A0A134BDQ8_9BACT</name>
<dbReference type="STRING" id="419005.HMPREF1860_01127"/>
<accession>A0A134BDQ8</accession>
<comment type="caution">
    <text evidence="1">The sequence shown here is derived from an EMBL/GenBank/DDBJ whole genome shotgun (WGS) entry which is preliminary data.</text>
</comment>
<dbReference type="Proteomes" id="UP000070531">
    <property type="component" value="Unassembled WGS sequence"/>
</dbReference>
<dbReference type="InterPro" id="IPR016776">
    <property type="entry name" value="ApeP-like_dehydratase"/>
</dbReference>
<proteinExistence type="predicted"/>
<dbReference type="EMBL" id="LSDL01000050">
    <property type="protein sequence ID" value="KXB78084.1"/>
    <property type="molecule type" value="Genomic_DNA"/>
</dbReference>